<evidence type="ECO:0000256" key="11">
    <source>
        <dbReference type="ARBA" id="ARBA00022729"/>
    </source>
</evidence>
<dbReference type="AlphaFoldDB" id="A0A370DFC9"/>
<evidence type="ECO:0000256" key="9">
    <source>
        <dbReference type="ARBA" id="ARBA00022692"/>
    </source>
</evidence>
<accession>A0A370DFC9</accession>
<evidence type="ECO:0000256" key="14">
    <source>
        <dbReference type="ARBA" id="ARBA00022963"/>
    </source>
</evidence>
<proteinExistence type="inferred from homology"/>
<keyword evidence="22" id="KW-1185">Reference proteome</keyword>
<dbReference type="EC" id="3.1.1.32" evidence="5 20"/>
<feature type="binding site" description="in dimeric form" evidence="19">
    <location>
        <position position="257"/>
    </location>
    <ligand>
        <name>Ca(2+)</name>
        <dbReference type="ChEBI" id="CHEBI:29108"/>
        <label>1</label>
    </ligand>
</feature>
<dbReference type="Pfam" id="PF02253">
    <property type="entry name" value="PLA1"/>
    <property type="match status" value="1"/>
</dbReference>
<keyword evidence="12 20" id="KW-0378">Hydrolase</keyword>
<evidence type="ECO:0000256" key="6">
    <source>
        <dbReference type="ARBA" id="ARBA00013278"/>
    </source>
</evidence>
<dbReference type="CDD" id="cd00541">
    <property type="entry name" value="OMPLA"/>
    <property type="match status" value="1"/>
</dbReference>
<comment type="cofactor">
    <cofactor evidence="20">
        <name>Ca(2+)</name>
        <dbReference type="ChEBI" id="CHEBI:29108"/>
    </cofactor>
    <text evidence="20">Binds 1 Ca(2+) ion per monomer. In the dimeric form the Ca(2+) is bound by different amino acids with binding of each Ca(2+) shared with ligands coming from each monomer. The Ca(2+) ion may have a role in catalysis.</text>
</comment>
<evidence type="ECO:0000313" key="21">
    <source>
        <dbReference type="EMBL" id="RDH83017.1"/>
    </source>
</evidence>
<keyword evidence="8" id="KW-1134">Transmembrane beta strand</keyword>
<protein>
    <recommendedName>
        <fullName evidence="7 20">Phospholipase A1</fullName>
        <ecNumber evidence="5 20">3.1.1.32</ecNumber>
        <ecNumber evidence="6 20">3.1.1.4</ecNumber>
    </recommendedName>
    <alternativeName>
        <fullName evidence="20">Phosphatidylcholine 1-acylhydrolase</fullName>
    </alternativeName>
</protein>
<feature type="binding site" description="in dimeric form" evidence="19">
    <location>
        <position position="176"/>
    </location>
    <ligand>
        <name>Ca(2+)</name>
        <dbReference type="ChEBI" id="CHEBI:29108"/>
        <label>1</label>
    </ligand>
</feature>
<evidence type="ECO:0000256" key="18">
    <source>
        <dbReference type="PIRSR" id="PIRSR603187-1"/>
    </source>
</evidence>
<organism evidence="21 22">
    <name type="scientific">endosymbiont of Galathealinum brachiosum</name>
    <dbReference type="NCBI Taxonomy" id="2200906"/>
    <lineage>
        <taxon>Bacteria</taxon>
        <taxon>Pseudomonadati</taxon>
        <taxon>Pseudomonadota</taxon>
        <taxon>Gammaproteobacteria</taxon>
        <taxon>sulfur-oxidizing symbionts</taxon>
    </lineage>
</organism>
<keyword evidence="10 19" id="KW-0479">Metal-binding</keyword>
<keyword evidence="13 19" id="KW-0106">Calcium</keyword>
<dbReference type="Proteomes" id="UP000254266">
    <property type="component" value="Unassembled WGS sequence"/>
</dbReference>
<comment type="catalytic activity">
    <reaction evidence="2 20">
        <text>a 1,2-diacyl-sn-glycero-3-phosphocholine + H2O = a 1-acyl-sn-glycero-3-phosphocholine + a fatty acid + H(+)</text>
        <dbReference type="Rhea" id="RHEA:15801"/>
        <dbReference type="ChEBI" id="CHEBI:15377"/>
        <dbReference type="ChEBI" id="CHEBI:15378"/>
        <dbReference type="ChEBI" id="CHEBI:28868"/>
        <dbReference type="ChEBI" id="CHEBI:57643"/>
        <dbReference type="ChEBI" id="CHEBI:58168"/>
        <dbReference type="EC" id="3.1.1.4"/>
    </reaction>
</comment>
<dbReference type="GO" id="GO:0008970">
    <property type="term" value="F:phospholipase A1 activity"/>
    <property type="evidence" value="ECO:0007669"/>
    <property type="project" value="UniProtKB-EC"/>
</dbReference>
<evidence type="ECO:0000256" key="13">
    <source>
        <dbReference type="ARBA" id="ARBA00022837"/>
    </source>
</evidence>
<dbReference type="PANTHER" id="PTHR40457">
    <property type="entry name" value="PHOSPHOLIPASE A1"/>
    <property type="match status" value="1"/>
</dbReference>
<evidence type="ECO:0000256" key="20">
    <source>
        <dbReference type="RuleBase" id="RU366027"/>
    </source>
</evidence>
<comment type="caution">
    <text evidence="21">The sequence shown here is derived from an EMBL/GenBank/DDBJ whole genome shotgun (WGS) entry which is preliminary data.</text>
</comment>
<dbReference type="InterPro" id="IPR003187">
    <property type="entry name" value="PLipase_A1"/>
</dbReference>
<dbReference type="GO" id="GO:0009279">
    <property type="term" value="C:cell outer membrane"/>
    <property type="evidence" value="ECO:0007669"/>
    <property type="project" value="UniProtKB-SubCell"/>
</dbReference>
<evidence type="ECO:0000256" key="16">
    <source>
        <dbReference type="ARBA" id="ARBA00023136"/>
    </source>
</evidence>
<reference evidence="21 22" key="1">
    <citation type="journal article" date="2018" name="ISME J.">
        <title>Endosymbiont genomes yield clues of tubeworm success.</title>
        <authorList>
            <person name="Li Y."/>
            <person name="Liles M.R."/>
            <person name="Halanych K.M."/>
        </authorList>
    </citation>
    <scope>NUCLEOTIDE SEQUENCE [LARGE SCALE GENOMIC DNA]</scope>
    <source>
        <strain evidence="21">A1464</strain>
    </source>
</reference>
<evidence type="ECO:0000256" key="5">
    <source>
        <dbReference type="ARBA" id="ARBA00013179"/>
    </source>
</evidence>
<comment type="subcellular location">
    <subcellularLocation>
        <location evidence="20">Cell outer membrane</location>
        <topology evidence="20">Multi-pass membrane protein</topology>
    </subcellularLocation>
    <text evidence="20">One of the very few enzymes located there.</text>
</comment>
<gene>
    <name evidence="21" type="ORF">DIZ80_12200</name>
</gene>
<dbReference type="SUPFAM" id="SSF56931">
    <property type="entry name" value="Outer membrane phospholipase A (OMPLA)"/>
    <property type="match status" value="1"/>
</dbReference>
<dbReference type="PANTHER" id="PTHR40457:SF1">
    <property type="entry name" value="PHOSPHOLIPASE A1"/>
    <property type="match status" value="1"/>
</dbReference>
<evidence type="ECO:0000256" key="7">
    <source>
        <dbReference type="ARBA" id="ARBA00021726"/>
    </source>
</evidence>
<evidence type="ECO:0000256" key="3">
    <source>
        <dbReference type="ARBA" id="ARBA00010525"/>
    </source>
</evidence>
<evidence type="ECO:0000256" key="4">
    <source>
        <dbReference type="ARBA" id="ARBA00011702"/>
    </source>
</evidence>
<dbReference type="Gene3D" id="2.40.230.10">
    <property type="entry name" value="Phospholipase A1"/>
    <property type="match status" value="1"/>
</dbReference>
<keyword evidence="11" id="KW-0732">Signal</keyword>
<keyword evidence="15 20" id="KW-0443">Lipid metabolism</keyword>
<feature type="binding site" description="in dimeric form" evidence="19">
    <location>
        <position position="217"/>
    </location>
    <ligand>
        <name>Ca(2+)</name>
        <dbReference type="ChEBI" id="CHEBI:29108"/>
        <label>1</label>
    </ligand>
</feature>
<name>A0A370DFC9_9GAMM</name>
<keyword evidence="16" id="KW-0472">Membrane</keyword>
<evidence type="ECO:0000256" key="10">
    <source>
        <dbReference type="ARBA" id="ARBA00022723"/>
    </source>
</evidence>
<keyword evidence="14 20" id="KW-0442">Lipid degradation</keyword>
<dbReference type="EMBL" id="QFXC01000011">
    <property type="protein sequence ID" value="RDH83017.1"/>
    <property type="molecule type" value="Genomic_DNA"/>
</dbReference>
<comment type="catalytic activity">
    <reaction evidence="1 20">
        <text>a 1,2-diacyl-sn-glycero-3-phosphocholine + H2O = a 2-acyl-sn-glycero-3-phosphocholine + a fatty acid + H(+)</text>
        <dbReference type="Rhea" id="RHEA:18689"/>
        <dbReference type="ChEBI" id="CHEBI:15377"/>
        <dbReference type="ChEBI" id="CHEBI:15378"/>
        <dbReference type="ChEBI" id="CHEBI:28868"/>
        <dbReference type="ChEBI" id="CHEBI:57643"/>
        <dbReference type="ChEBI" id="CHEBI:57875"/>
        <dbReference type="EC" id="3.1.1.32"/>
    </reaction>
</comment>
<evidence type="ECO:0000313" key="22">
    <source>
        <dbReference type="Proteomes" id="UP000254266"/>
    </source>
</evidence>
<sequence length="346" mass="40100">MLFINMLNKNQYELFLKFVLVLALFINVVHASDLSVYEECVLSKTLNADSDKLISEIVKFCKSSDDEILSNTGLSDKISFLDARLNIDRSNQFKPFTLMAFKPNYIIPVAYNHAGYDSSLYQQIPGEEDVSFDKTEAQFQISIKTPLAVNLFNRDISLYTGYTNRSFWQVYNDKISRPFRETNHEPELWLQSISSIDLLGFDNRINMLGVSHQSNGRSNTLSRSWNRLYAKFAFEKESFVFVVKLWSRFHESSVTDDNPDITDYMGHGEFRVIFKNENHTFNFMSRNNIESKFERGATELSWSFPIGKRKDLRAYIQVFSGYGESLIDYNQSVNRVGFGISLSDWL</sequence>
<keyword evidence="9" id="KW-0812">Transmembrane</keyword>
<feature type="active site" description="Proton acceptor" evidence="18">
    <location>
        <position position="212"/>
    </location>
</feature>
<comment type="similarity">
    <text evidence="3 20">Belongs to the phospholipase A1 family.</text>
</comment>
<comment type="subunit">
    <text evidence="4 20">Homodimer; dimerization is reversible, and the dimeric form is the active one.</text>
</comment>
<dbReference type="GO" id="GO:0016042">
    <property type="term" value="P:lipid catabolic process"/>
    <property type="evidence" value="ECO:0007669"/>
    <property type="project" value="UniProtKB-KW"/>
</dbReference>
<evidence type="ECO:0000256" key="15">
    <source>
        <dbReference type="ARBA" id="ARBA00023098"/>
    </source>
</evidence>
<keyword evidence="17 20" id="KW-0998">Cell outer membrane</keyword>
<dbReference type="InterPro" id="IPR036541">
    <property type="entry name" value="PLipase_A1_sf"/>
</dbReference>
<feature type="active site" description="Nucleophile" evidence="18">
    <location>
        <position position="214"/>
    </location>
</feature>
<evidence type="ECO:0000256" key="2">
    <source>
        <dbReference type="ARBA" id="ARBA00001604"/>
    </source>
</evidence>
<dbReference type="GO" id="GO:0004623">
    <property type="term" value="F:phospholipase A2 activity"/>
    <property type="evidence" value="ECO:0007669"/>
    <property type="project" value="UniProtKB-EC"/>
</dbReference>
<comment type="function">
    <text evidence="20">Hydrolysis of phosphatidylcholine with phospholipase A2 (EC 3.1.1.4) and phospholipase A1 (EC 3.1.1.32) activities.</text>
</comment>
<evidence type="ECO:0000256" key="12">
    <source>
        <dbReference type="ARBA" id="ARBA00022801"/>
    </source>
</evidence>
<evidence type="ECO:0000256" key="1">
    <source>
        <dbReference type="ARBA" id="ARBA00000111"/>
    </source>
</evidence>
<dbReference type="EC" id="3.1.1.4" evidence="6 20"/>
<dbReference type="GO" id="GO:0005509">
    <property type="term" value="F:calcium ion binding"/>
    <property type="evidence" value="ECO:0007669"/>
    <property type="project" value="TreeGrafter"/>
</dbReference>
<evidence type="ECO:0000256" key="8">
    <source>
        <dbReference type="ARBA" id="ARBA00022452"/>
    </source>
</evidence>
<dbReference type="PRINTS" id="PR01486">
    <property type="entry name" value="PHPHLIPASEA1"/>
</dbReference>
<feature type="binding site" description="in dimeric form" evidence="19">
    <location>
        <position position="222"/>
    </location>
    <ligand>
        <name>Ca(2+)</name>
        <dbReference type="ChEBI" id="CHEBI:29108"/>
        <label>1</label>
    </ligand>
</feature>
<evidence type="ECO:0000256" key="17">
    <source>
        <dbReference type="ARBA" id="ARBA00023237"/>
    </source>
</evidence>
<evidence type="ECO:0000256" key="19">
    <source>
        <dbReference type="PIRSR" id="PIRSR603187-2"/>
    </source>
</evidence>